<proteinExistence type="predicted"/>
<evidence type="ECO:0000313" key="6">
    <source>
        <dbReference type="Proteomes" id="UP001642409"/>
    </source>
</evidence>
<reference evidence="4 6" key="2">
    <citation type="submission" date="2024-07" db="EMBL/GenBank/DDBJ databases">
        <authorList>
            <person name="Akdeniz Z."/>
        </authorList>
    </citation>
    <scope>NUCLEOTIDE SEQUENCE [LARGE SCALE GENOMIC DNA]</scope>
</reference>
<evidence type="ECO:0000313" key="3">
    <source>
        <dbReference type="EMBL" id="CAI9929104.1"/>
    </source>
</evidence>
<accession>A0AA86P2A5</accession>
<evidence type="ECO:0000256" key="1">
    <source>
        <dbReference type="SAM" id="MobiDB-lite"/>
    </source>
</evidence>
<dbReference type="AlphaFoldDB" id="A0AA86P2A5"/>
<evidence type="ECO:0000313" key="4">
    <source>
        <dbReference type="EMBL" id="CAL6004741.1"/>
    </source>
</evidence>
<name>A0AA86P2A5_9EUKA</name>
<dbReference type="Gene3D" id="3.30.420.10">
    <property type="entry name" value="Ribonuclease H-like superfamily/Ribonuclease H"/>
    <property type="match status" value="1"/>
</dbReference>
<evidence type="ECO:0000313" key="5">
    <source>
        <dbReference type="EMBL" id="CAL6091494.1"/>
    </source>
</evidence>
<organism evidence="3">
    <name type="scientific">Hexamita inflata</name>
    <dbReference type="NCBI Taxonomy" id="28002"/>
    <lineage>
        <taxon>Eukaryota</taxon>
        <taxon>Metamonada</taxon>
        <taxon>Diplomonadida</taxon>
        <taxon>Hexamitidae</taxon>
        <taxon>Hexamitinae</taxon>
        <taxon>Hexamita</taxon>
    </lineage>
</organism>
<dbReference type="EMBL" id="CAXDID020000049">
    <property type="protein sequence ID" value="CAL6004741.1"/>
    <property type="molecule type" value="Genomic_DNA"/>
</dbReference>
<dbReference type="EMBL" id="CATOUU010000424">
    <property type="protein sequence ID" value="CAI9929104.1"/>
    <property type="molecule type" value="Genomic_DNA"/>
</dbReference>
<protein>
    <submittedName>
        <fullName evidence="3">Ribonuclease H superfamily</fullName>
    </submittedName>
    <submittedName>
        <fullName evidence="4">Ribonuclease_H superfamily</fullName>
    </submittedName>
</protein>
<dbReference type="EMBL" id="CAXDID020000436">
    <property type="protein sequence ID" value="CAL6091494.1"/>
    <property type="molecule type" value="Genomic_DNA"/>
</dbReference>
<dbReference type="Proteomes" id="UP001642409">
    <property type="component" value="Unassembled WGS sequence"/>
</dbReference>
<feature type="region of interest" description="Disordered" evidence="1">
    <location>
        <begin position="1"/>
        <end position="36"/>
    </location>
</feature>
<gene>
    <name evidence="2" type="ORF">HINF_LOCUS14499</name>
    <name evidence="3" type="ORF">HINF_LOCUS16749</name>
    <name evidence="4" type="ORF">HINF_LOCUS19033</name>
    <name evidence="5" type="ORF">HINF_LOCUS65813</name>
</gene>
<sequence length="246" mass="28898">MSNWEKFKQNAAKSQRETLKPSKEQLQKAEEYRQKRSEVIQVRKEKKNRNKAEVVADQGFFNFTAQQQPDRMKPVIISHLSVLIQKTGTQIKNEHVCYIQLFDTKTDRIIYQSFIQEPSKFETIDTRANFQRVTKEQIREGKTIQEVQAEVVKHFSQEEFYCGYHARKIVSLLKQEILSSHIIDLQICQSFQGQDECSSYLSLLLNSGVGFLSKLEPEDMGKTQKVIYDIVKYKYDFEVAQYYKGK</sequence>
<dbReference type="EMBL" id="CATOUU010000377">
    <property type="protein sequence ID" value="CAI9926854.1"/>
    <property type="molecule type" value="Genomic_DNA"/>
</dbReference>
<dbReference type="InterPro" id="IPR036397">
    <property type="entry name" value="RNaseH_sf"/>
</dbReference>
<keyword evidence="6" id="KW-1185">Reference proteome</keyword>
<reference evidence="3" key="1">
    <citation type="submission" date="2023-06" db="EMBL/GenBank/DDBJ databases">
        <authorList>
            <person name="Kurt Z."/>
        </authorList>
    </citation>
    <scope>NUCLEOTIDE SEQUENCE</scope>
</reference>
<evidence type="ECO:0000313" key="2">
    <source>
        <dbReference type="EMBL" id="CAI9926854.1"/>
    </source>
</evidence>
<dbReference type="GO" id="GO:0003676">
    <property type="term" value="F:nucleic acid binding"/>
    <property type="evidence" value="ECO:0007669"/>
    <property type="project" value="InterPro"/>
</dbReference>
<comment type="caution">
    <text evidence="3">The sequence shown here is derived from an EMBL/GenBank/DDBJ whole genome shotgun (WGS) entry which is preliminary data.</text>
</comment>